<feature type="domain" description="Methyltransferase" evidence="1">
    <location>
        <begin position="133"/>
        <end position="235"/>
    </location>
</feature>
<dbReference type="Proteomes" id="UP000035057">
    <property type="component" value="Unassembled WGS sequence"/>
</dbReference>
<proteinExistence type="predicted"/>
<dbReference type="EMBL" id="ANIE01000007">
    <property type="protein sequence ID" value="KEF30905.1"/>
    <property type="molecule type" value="Genomic_DNA"/>
</dbReference>
<dbReference type="GO" id="GO:0008168">
    <property type="term" value="F:methyltransferase activity"/>
    <property type="evidence" value="ECO:0007669"/>
    <property type="project" value="UniProtKB-KW"/>
</dbReference>
<protein>
    <submittedName>
        <fullName evidence="2">SAM-dependent methyltransferase</fullName>
    </submittedName>
</protein>
<sequence>MSSYRDTIDGFDARWCRLNDWLVRHRAFWQSVPFTEPEPAWVSLCPELARLVSGLTEEQCERLEHDSVAFAVLAAEALPSLADYEYLIQVPDLAPDESVVVSETLPEVRAKDMPGRKRLQAGAFTASVSPLSLPVLDWCSGKGHLSRTLAASCSQPVTGFEWNSELVRDGNRMADKYGERVAVRCQDVMATDLSLPEGVHGVALHACGDLHRQLLRRGAGSRMPRLSFSPCCYHLSADSDYRSISRKAEQHVGRLRVRVADLRLAVQETVTAPARVRAQTRRVSQWRLAFDGLQREIRGVDEYLPVPSYPPRLLQEGFESFCRWAAAKKGISLPDSIDSSRWLAFGMERLQRVRRYELVRHLFRRPLELWMVLDYAVYLEEQGYRVRVGEFCARELTPRNLLIDAEYQGLR</sequence>
<dbReference type="SUPFAM" id="SSF53335">
    <property type="entry name" value="S-adenosyl-L-methionine-dependent methyltransferases"/>
    <property type="match status" value="1"/>
</dbReference>
<dbReference type="STRING" id="1137280.D777_02847"/>
<gene>
    <name evidence="2" type="ORF">D777_02847</name>
</gene>
<dbReference type="AlphaFoldDB" id="A0A072NCS8"/>
<dbReference type="InterPro" id="IPR029063">
    <property type="entry name" value="SAM-dependent_MTases_sf"/>
</dbReference>
<dbReference type="InterPro" id="IPR025714">
    <property type="entry name" value="Methyltranfer_dom"/>
</dbReference>
<evidence type="ECO:0000313" key="2">
    <source>
        <dbReference type="EMBL" id="KEF30905.1"/>
    </source>
</evidence>
<dbReference type="Pfam" id="PF13679">
    <property type="entry name" value="Methyltransf_32"/>
    <property type="match status" value="1"/>
</dbReference>
<dbReference type="CDD" id="cd02440">
    <property type="entry name" value="AdoMet_MTases"/>
    <property type="match status" value="1"/>
</dbReference>
<name>A0A072NCS8_9GAMM</name>
<comment type="caution">
    <text evidence="2">The sequence shown here is derived from an EMBL/GenBank/DDBJ whole genome shotgun (WGS) entry which is preliminary data.</text>
</comment>
<evidence type="ECO:0000259" key="1">
    <source>
        <dbReference type="Pfam" id="PF13679"/>
    </source>
</evidence>
<keyword evidence="2" id="KW-0808">Transferase</keyword>
<dbReference type="Gene3D" id="3.40.50.150">
    <property type="entry name" value="Vaccinia Virus protein VP39"/>
    <property type="match status" value="1"/>
</dbReference>
<dbReference type="PATRIC" id="fig|1137280.3.peg.2665"/>
<reference evidence="2 3" key="1">
    <citation type="submission" date="2012-12" db="EMBL/GenBank/DDBJ databases">
        <title>Genome assembly of Marinobacter sp. AK21.</title>
        <authorList>
            <person name="Khatri I."/>
            <person name="Kumar R."/>
            <person name="Vaidya B."/>
            <person name="Subramanian S."/>
            <person name="Pinnaka A."/>
        </authorList>
    </citation>
    <scope>NUCLEOTIDE SEQUENCE [LARGE SCALE GENOMIC DNA]</scope>
    <source>
        <strain evidence="2 3">AK21</strain>
    </source>
</reference>
<accession>A0A072NCS8</accession>
<dbReference type="PANTHER" id="PTHR13369:SF0">
    <property type="entry name" value="GLUTATHIONE S-TRANSFERASE C-TERMINAL DOMAIN-CONTAINING PROTEIN"/>
    <property type="match status" value="1"/>
</dbReference>
<evidence type="ECO:0000313" key="3">
    <source>
        <dbReference type="Proteomes" id="UP000035057"/>
    </source>
</evidence>
<dbReference type="RefSeq" id="WP_051669095.1">
    <property type="nucleotide sequence ID" value="NZ_ANIE01000007.1"/>
</dbReference>
<keyword evidence="2" id="KW-0489">Methyltransferase</keyword>
<dbReference type="PANTHER" id="PTHR13369">
    <property type="match status" value="1"/>
</dbReference>
<organism evidence="2 3">
    <name type="scientific">Marinobacter nitratireducens</name>
    <dbReference type="NCBI Taxonomy" id="1137280"/>
    <lineage>
        <taxon>Bacteria</taxon>
        <taxon>Pseudomonadati</taxon>
        <taxon>Pseudomonadota</taxon>
        <taxon>Gammaproteobacteria</taxon>
        <taxon>Pseudomonadales</taxon>
        <taxon>Marinobacteraceae</taxon>
        <taxon>Marinobacter</taxon>
    </lineage>
</organism>
<dbReference type="GO" id="GO:0032259">
    <property type="term" value="P:methylation"/>
    <property type="evidence" value="ECO:0007669"/>
    <property type="project" value="UniProtKB-KW"/>
</dbReference>
<keyword evidence="3" id="KW-1185">Reference proteome</keyword>